<dbReference type="EC" id="3.6.3.-" evidence="1"/>
<dbReference type="GO" id="GO:0016787">
    <property type="term" value="F:hydrolase activity"/>
    <property type="evidence" value="ECO:0007669"/>
    <property type="project" value="UniProtKB-KW"/>
</dbReference>
<keyword evidence="1" id="KW-0378">Hydrolase</keyword>
<dbReference type="InterPro" id="IPR027417">
    <property type="entry name" value="P-loop_NTPase"/>
</dbReference>
<dbReference type="GO" id="GO:0090374">
    <property type="term" value="P:oligopeptide export from mitochondrion"/>
    <property type="evidence" value="ECO:0007669"/>
    <property type="project" value="TreeGrafter"/>
</dbReference>
<dbReference type="SUPFAM" id="SSF52540">
    <property type="entry name" value="P-loop containing nucleoside triphosphate hydrolases"/>
    <property type="match status" value="1"/>
</dbReference>
<gene>
    <name evidence="1" type="primary">yheH_10</name>
    <name evidence="1" type="ORF">SDC9_155804</name>
</gene>
<dbReference type="Gene3D" id="3.40.50.300">
    <property type="entry name" value="P-loop containing nucleotide triphosphate hydrolases"/>
    <property type="match status" value="1"/>
</dbReference>
<accession>A0A645F4T1</accession>
<dbReference type="PANTHER" id="PTHR43394:SF1">
    <property type="entry name" value="ATP-BINDING CASSETTE SUB-FAMILY B MEMBER 10, MITOCHONDRIAL"/>
    <property type="match status" value="1"/>
</dbReference>
<comment type="caution">
    <text evidence="1">The sequence shown here is derived from an EMBL/GenBank/DDBJ whole genome shotgun (WGS) entry which is preliminary data.</text>
</comment>
<keyword evidence="1" id="KW-0547">Nucleotide-binding</keyword>
<proteinExistence type="predicted"/>
<evidence type="ECO:0000313" key="1">
    <source>
        <dbReference type="EMBL" id="MPN08522.1"/>
    </source>
</evidence>
<dbReference type="GO" id="GO:0015421">
    <property type="term" value="F:ABC-type oligopeptide transporter activity"/>
    <property type="evidence" value="ECO:0007669"/>
    <property type="project" value="TreeGrafter"/>
</dbReference>
<reference evidence="1" key="1">
    <citation type="submission" date="2019-08" db="EMBL/GenBank/DDBJ databases">
        <authorList>
            <person name="Kucharzyk K."/>
            <person name="Murdoch R.W."/>
            <person name="Higgins S."/>
            <person name="Loffler F."/>
        </authorList>
    </citation>
    <scope>NUCLEOTIDE SEQUENCE</scope>
</reference>
<protein>
    <submittedName>
        <fullName evidence="1">Putative multidrug resistance ABC transporter ATP-binding/permease protein YheH</fullName>
        <ecNumber evidence="1">3.6.3.-</ecNumber>
    </submittedName>
</protein>
<dbReference type="EMBL" id="VSSQ01054577">
    <property type="protein sequence ID" value="MPN08522.1"/>
    <property type="molecule type" value="Genomic_DNA"/>
</dbReference>
<dbReference type="InterPro" id="IPR039421">
    <property type="entry name" value="Type_1_exporter"/>
</dbReference>
<sequence>MLSFARALAHDPSIFILDEATANIDTHTEKLIQQVIEKVSKHRTTLIIAHRLSTIRNADKIIVLSGGEVVEMGNHTELIKGKGYYKKMIEGNNFKEVI</sequence>
<dbReference type="AlphaFoldDB" id="A0A645F4T1"/>
<dbReference type="PANTHER" id="PTHR43394">
    <property type="entry name" value="ATP-DEPENDENT PERMEASE MDL1, MITOCHONDRIAL"/>
    <property type="match status" value="1"/>
</dbReference>
<dbReference type="GO" id="GO:0005524">
    <property type="term" value="F:ATP binding"/>
    <property type="evidence" value="ECO:0007669"/>
    <property type="project" value="UniProtKB-KW"/>
</dbReference>
<keyword evidence="1" id="KW-0067">ATP-binding</keyword>
<organism evidence="1">
    <name type="scientific">bioreactor metagenome</name>
    <dbReference type="NCBI Taxonomy" id="1076179"/>
    <lineage>
        <taxon>unclassified sequences</taxon>
        <taxon>metagenomes</taxon>
        <taxon>ecological metagenomes</taxon>
    </lineage>
</organism>
<name>A0A645F4T1_9ZZZZ</name>
<dbReference type="GO" id="GO:0005743">
    <property type="term" value="C:mitochondrial inner membrane"/>
    <property type="evidence" value="ECO:0007669"/>
    <property type="project" value="TreeGrafter"/>
</dbReference>